<evidence type="ECO:0000256" key="6">
    <source>
        <dbReference type="ARBA" id="ARBA00023136"/>
    </source>
</evidence>
<dbReference type="Gene3D" id="1.20.1720.10">
    <property type="entry name" value="Multidrug resistance protein D"/>
    <property type="match status" value="1"/>
</dbReference>
<protein>
    <submittedName>
        <fullName evidence="9">EmrB/QacA subfamily drug resistance transporter</fullName>
    </submittedName>
</protein>
<keyword evidence="5 7" id="KW-1133">Transmembrane helix</keyword>
<dbReference type="EMBL" id="JACHDS010000001">
    <property type="protein sequence ID" value="MBB6174252.1"/>
    <property type="molecule type" value="Genomic_DNA"/>
</dbReference>
<gene>
    <name evidence="9" type="ORF">HNR23_004312</name>
</gene>
<dbReference type="PROSITE" id="PS50850">
    <property type="entry name" value="MFS"/>
    <property type="match status" value="1"/>
</dbReference>
<dbReference type="PRINTS" id="PR01036">
    <property type="entry name" value="TCRTETB"/>
</dbReference>
<dbReference type="CDD" id="cd17321">
    <property type="entry name" value="MFS_MMR_MDR_like"/>
    <property type="match status" value="1"/>
</dbReference>
<keyword evidence="2" id="KW-0813">Transport</keyword>
<feature type="transmembrane region" description="Helical" evidence="7">
    <location>
        <begin position="223"/>
        <end position="240"/>
    </location>
</feature>
<evidence type="ECO:0000313" key="10">
    <source>
        <dbReference type="Proteomes" id="UP000546642"/>
    </source>
</evidence>
<feature type="transmembrane region" description="Helical" evidence="7">
    <location>
        <begin position="452"/>
        <end position="472"/>
    </location>
</feature>
<keyword evidence="6 7" id="KW-0472">Membrane</keyword>
<feature type="transmembrane region" description="Helical" evidence="7">
    <location>
        <begin position="97"/>
        <end position="118"/>
    </location>
</feature>
<comment type="subcellular location">
    <subcellularLocation>
        <location evidence="1">Cell membrane</location>
        <topology evidence="1">Multi-pass membrane protein</topology>
    </subcellularLocation>
</comment>
<feature type="domain" description="Major facilitator superfamily (MFS) profile" evidence="8">
    <location>
        <begin position="6"/>
        <end position="476"/>
    </location>
</feature>
<accession>A0A7W9YLA0</accession>
<dbReference type="GO" id="GO:0022857">
    <property type="term" value="F:transmembrane transporter activity"/>
    <property type="evidence" value="ECO:0007669"/>
    <property type="project" value="InterPro"/>
</dbReference>
<feature type="transmembrane region" description="Helical" evidence="7">
    <location>
        <begin position="72"/>
        <end position="91"/>
    </location>
</feature>
<evidence type="ECO:0000256" key="4">
    <source>
        <dbReference type="ARBA" id="ARBA00022692"/>
    </source>
</evidence>
<feature type="transmembrane region" description="Helical" evidence="7">
    <location>
        <begin position="160"/>
        <end position="180"/>
    </location>
</feature>
<dbReference type="InterPro" id="IPR004638">
    <property type="entry name" value="EmrB-like"/>
</dbReference>
<feature type="transmembrane region" description="Helical" evidence="7">
    <location>
        <begin position="351"/>
        <end position="375"/>
    </location>
</feature>
<dbReference type="RefSeq" id="WP_184078175.1">
    <property type="nucleotide sequence ID" value="NZ_JACHDS010000001.1"/>
</dbReference>
<dbReference type="AlphaFoldDB" id="A0A7W9YLA0"/>
<feature type="transmembrane region" description="Helical" evidence="7">
    <location>
        <begin position="192"/>
        <end position="211"/>
    </location>
</feature>
<evidence type="ECO:0000256" key="1">
    <source>
        <dbReference type="ARBA" id="ARBA00004651"/>
    </source>
</evidence>
<dbReference type="InterPro" id="IPR020846">
    <property type="entry name" value="MFS_dom"/>
</dbReference>
<dbReference type="InterPro" id="IPR011701">
    <property type="entry name" value="MFS"/>
</dbReference>
<name>A0A7W9YLA0_9ACTN</name>
<feature type="transmembrane region" description="Helical" evidence="7">
    <location>
        <begin position="323"/>
        <end position="345"/>
    </location>
</feature>
<dbReference type="Pfam" id="PF07690">
    <property type="entry name" value="MFS_1"/>
    <property type="match status" value="1"/>
</dbReference>
<dbReference type="PANTHER" id="PTHR42718:SF49">
    <property type="entry name" value="EXPORT PROTEIN"/>
    <property type="match status" value="1"/>
</dbReference>
<dbReference type="SUPFAM" id="SSF103473">
    <property type="entry name" value="MFS general substrate transporter"/>
    <property type="match status" value="1"/>
</dbReference>
<feature type="transmembrane region" description="Helical" evidence="7">
    <location>
        <begin position="396"/>
        <end position="413"/>
    </location>
</feature>
<proteinExistence type="predicted"/>
<keyword evidence="3" id="KW-1003">Cell membrane</keyword>
<sequence length="490" mass="50289">MRKWWPLAAVCLGSFMLIVDTTVVTVALPDIAEGLHASLTSLQWVLNIYTLVLAALTLSAGSIGDLFGRRKIYLFSVAIFGAASLLCGLAPNPAVLITARGIQGIGGAAMFVTSMALLGTTYSGRDRGTAMGVWSAVIGVAAAVGPIFGGLLTQGMSWRAIFYVNVPISVLTFVLTMAFIKESQQPEQARIDIPGIASFAICSATLTYALIQVGENGWSSPSTLGMLALAVVALVVFAVVERKQSHPMLDLALIRNPSFLAIMLTAVASAWGFACLVFTSLWLQSALGLTPITAGLALLPLAVATFVSSTLTGRSLHGVSPRVTIPLSLVLIGGGAALNGVLVHGDADWTALAPGLLVMGAGVGVGMPVTTSAVFASVPPERAGMGSGALATFRQLGQALGVAILGLVFATTIRDELTGKVSDPGAGARALTSGLHDTPTILHAAAAHGVSAVYLATAALTLVVALIAAFCIRSPVPTKTSLNEKPTKVH</sequence>
<feature type="transmembrane region" description="Helical" evidence="7">
    <location>
        <begin position="289"/>
        <end position="311"/>
    </location>
</feature>
<evidence type="ECO:0000256" key="5">
    <source>
        <dbReference type="ARBA" id="ARBA00022989"/>
    </source>
</evidence>
<keyword evidence="4 7" id="KW-0812">Transmembrane</keyword>
<dbReference type="Proteomes" id="UP000546642">
    <property type="component" value="Unassembled WGS sequence"/>
</dbReference>
<dbReference type="NCBIfam" id="TIGR00711">
    <property type="entry name" value="efflux_EmrB"/>
    <property type="match status" value="1"/>
</dbReference>
<feature type="transmembrane region" description="Helical" evidence="7">
    <location>
        <begin position="41"/>
        <end position="60"/>
    </location>
</feature>
<dbReference type="GO" id="GO:0005886">
    <property type="term" value="C:plasma membrane"/>
    <property type="evidence" value="ECO:0007669"/>
    <property type="project" value="UniProtKB-SubCell"/>
</dbReference>
<reference evidence="9 10" key="1">
    <citation type="submission" date="2020-08" db="EMBL/GenBank/DDBJ databases">
        <title>Sequencing the genomes of 1000 actinobacteria strains.</title>
        <authorList>
            <person name="Klenk H.-P."/>
        </authorList>
    </citation>
    <scope>NUCLEOTIDE SEQUENCE [LARGE SCALE GENOMIC DNA]</scope>
    <source>
        <strain evidence="9 10">DSM 46659</strain>
    </source>
</reference>
<feature type="transmembrane region" description="Helical" evidence="7">
    <location>
        <begin position="130"/>
        <end position="148"/>
    </location>
</feature>
<organism evidence="9 10">
    <name type="scientific">Nocardiopsis mwathae</name>
    <dbReference type="NCBI Taxonomy" id="1472723"/>
    <lineage>
        <taxon>Bacteria</taxon>
        <taxon>Bacillati</taxon>
        <taxon>Actinomycetota</taxon>
        <taxon>Actinomycetes</taxon>
        <taxon>Streptosporangiales</taxon>
        <taxon>Nocardiopsidaceae</taxon>
        <taxon>Nocardiopsis</taxon>
    </lineage>
</organism>
<dbReference type="InterPro" id="IPR036259">
    <property type="entry name" value="MFS_trans_sf"/>
</dbReference>
<keyword evidence="10" id="KW-1185">Reference proteome</keyword>
<comment type="caution">
    <text evidence="9">The sequence shown here is derived from an EMBL/GenBank/DDBJ whole genome shotgun (WGS) entry which is preliminary data.</text>
</comment>
<feature type="transmembrane region" description="Helical" evidence="7">
    <location>
        <begin position="260"/>
        <end position="283"/>
    </location>
</feature>
<evidence type="ECO:0000256" key="3">
    <source>
        <dbReference type="ARBA" id="ARBA00022475"/>
    </source>
</evidence>
<dbReference type="Gene3D" id="1.20.1250.20">
    <property type="entry name" value="MFS general substrate transporter like domains"/>
    <property type="match status" value="1"/>
</dbReference>
<evidence type="ECO:0000259" key="8">
    <source>
        <dbReference type="PROSITE" id="PS50850"/>
    </source>
</evidence>
<evidence type="ECO:0000256" key="7">
    <source>
        <dbReference type="SAM" id="Phobius"/>
    </source>
</evidence>
<evidence type="ECO:0000256" key="2">
    <source>
        <dbReference type="ARBA" id="ARBA00022448"/>
    </source>
</evidence>
<evidence type="ECO:0000313" key="9">
    <source>
        <dbReference type="EMBL" id="MBB6174252.1"/>
    </source>
</evidence>
<dbReference type="PANTHER" id="PTHR42718">
    <property type="entry name" value="MAJOR FACILITATOR SUPERFAMILY MULTIDRUG TRANSPORTER MFSC"/>
    <property type="match status" value="1"/>
</dbReference>